<gene>
    <name evidence="3" type="ORF">PAXINDRAFT_157922</name>
</gene>
<dbReference type="OrthoDB" id="4357582at2759"/>
<dbReference type="AlphaFoldDB" id="A0A0C9TQ60"/>
<dbReference type="Proteomes" id="UP000053647">
    <property type="component" value="Unassembled WGS sequence"/>
</dbReference>
<evidence type="ECO:0000313" key="4">
    <source>
        <dbReference type="Proteomes" id="UP000053647"/>
    </source>
</evidence>
<dbReference type="InterPro" id="IPR013087">
    <property type="entry name" value="Znf_C2H2_type"/>
</dbReference>
<dbReference type="PANTHER" id="PTHR37535">
    <property type="entry name" value="FLUG DOMAIN PROTEIN"/>
    <property type="match status" value="1"/>
</dbReference>
<accession>A0A0C9TQ60</accession>
<reference evidence="3 4" key="1">
    <citation type="submission" date="2014-06" db="EMBL/GenBank/DDBJ databases">
        <authorList>
            <consortium name="DOE Joint Genome Institute"/>
            <person name="Kuo A."/>
            <person name="Kohler A."/>
            <person name="Nagy L.G."/>
            <person name="Floudas D."/>
            <person name="Copeland A."/>
            <person name="Barry K.W."/>
            <person name="Cichocki N."/>
            <person name="Veneault-Fourrey C."/>
            <person name="LaButti K."/>
            <person name="Lindquist E.A."/>
            <person name="Lipzen A."/>
            <person name="Lundell T."/>
            <person name="Morin E."/>
            <person name="Murat C."/>
            <person name="Sun H."/>
            <person name="Tunlid A."/>
            <person name="Henrissat B."/>
            <person name="Grigoriev I.V."/>
            <person name="Hibbett D.S."/>
            <person name="Martin F."/>
            <person name="Nordberg H.P."/>
            <person name="Cantor M.N."/>
            <person name="Hua S.X."/>
        </authorList>
    </citation>
    <scope>NUCLEOTIDE SEQUENCE [LARGE SCALE GENOMIC DNA]</scope>
    <source>
        <strain evidence="3 4">ATCC 200175</strain>
    </source>
</reference>
<feature type="compositionally biased region" description="Low complexity" evidence="1">
    <location>
        <begin position="441"/>
        <end position="456"/>
    </location>
</feature>
<dbReference type="HOGENOM" id="CLU_442855_0_0_1"/>
<feature type="compositionally biased region" description="Low complexity" evidence="1">
    <location>
        <begin position="420"/>
        <end position="432"/>
    </location>
</feature>
<protein>
    <recommendedName>
        <fullName evidence="2">C2H2-type domain-containing protein</fullName>
    </recommendedName>
</protein>
<dbReference type="PROSITE" id="PS00028">
    <property type="entry name" value="ZINC_FINGER_C2H2_1"/>
    <property type="match status" value="1"/>
</dbReference>
<feature type="region of interest" description="Disordered" evidence="1">
    <location>
        <begin position="405"/>
        <end position="470"/>
    </location>
</feature>
<proteinExistence type="predicted"/>
<evidence type="ECO:0000313" key="3">
    <source>
        <dbReference type="EMBL" id="KIJ09301.1"/>
    </source>
</evidence>
<sequence length="617" mass="69169">MYGKGMTVTPWRNPEHALHGGPGLHPLLCNPMLTRVAILLAKGVFGDFKTVDELLKVEAPKPEEGIVRIEWHPDFLNQPVYERDDGHIWSVRIRAGFPPITNHDFRAEGIDAIGELLFVVVHGFSLVNLHVDRFYSSSPRRRHARHGSDDVYEQYYAPRNPGTDGQGAYAGNTPRTLLPKLLRILKMNHNPELAQSLPARELHELVTSDEYSAITDELESLSDPTTLLLGRNGLISWPLLFTVASICSEAGRAVLEDLITLYRSEFEVEHRPGLEPERFHCPRHLDQDDQDSWRSHCESHLTSLDILPYQCDPLTYSKTLAAPGLCFRCLGDMSLPPASQMQQFLSRAQWQTHIEKHLAESNGCKLPTCPHPRCTEAFKSSEELDFHLQDVHCWIPRDSTKLRAAVKRSRSEEDEEKPLPSTSPSSTSATSPMDICTPELSDASSSTSPTSSTFDTPFHELTSNAHNKEDSTLDPEFAAALEQFDLGPEKGTQSDDRGFPEAERHLSLRRSRYRGIPFVGFQADSSRDDALGHPGGHYLWRHEGSCLALAVTSRHGRVREDPGKSRWAASVVISSRRMDPEDAANEKRMCVDGTRMKAAAPSNEHAIDVYEDPWDGR</sequence>
<dbReference type="PANTHER" id="PTHR37535:SF3">
    <property type="entry name" value="FLUG DOMAIN-CONTAINING PROTEIN"/>
    <property type="match status" value="1"/>
</dbReference>
<name>A0A0C9TQ60_PAXIN</name>
<keyword evidence="4" id="KW-1185">Reference proteome</keyword>
<feature type="domain" description="C2H2-type" evidence="2">
    <location>
        <begin position="369"/>
        <end position="392"/>
    </location>
</feature>
<evidence type="ECO:0000256" key="1">
    <source>
        <dbReference type="SAM" id="MobiDB-lite"/>
    </source>
</evidence>
<evidence type="ECO:0000259" key="2">
    <source>
        <dbReference type="PROSITE" id="PS00028"/>
    </source>
</evidence>
<dbReference type="EMBL" id="KN819478">
    <property type="protein sequence ID" value="KIJ09301.1"/>
    <property type="molecule type" value="Genomic_DNA"/>
</dbReference>
<organism evidence="3 4">
    <name type="scientific">Paxillus involutus ATCC 200175</name>
    <dbReference type="NCBI Taxonomy" id="664439"/>
    <lineage>
        <taxon>Eukaryota</taxon>
        <taxon>Fungi</taxon>
        <taxon>Dikarya</taxon>
        <taxon>Basidiomycota</taxon>
        <taxon>Agaricomycotina</taxon>
        <taxon>Agaricomycetes</taxon>
        <taxon>Agaricomycetidae</taxon>
        <taxon>Boletales</taxon>
        <taxon>Paxilineae</taxon>
        <taxon>Paxillaceae</taxon>
        <taxon>Paxillus</taxon>
    </lineage>
</organism>
<reference evidence="4" key="2">
    <citation type="submission" date="2015-01" db="EMBL/GenBank/DDBJ databases">
        <title>Evolutionary Origins and Diversification of the Mycorrhizal Mutualists.</title>
        <authorList>
            <consortium name="DOE Joint Genome Institute"/>
            <consortium name="Mycorrhizal Genomics Consortium"/>
            <person name="Kohler A."/>
            <person name="Kuo A."/>
            <person name="Nagy L.G."/>
            <person name="Floudas D."/>
            <person name="Copeland A."/>
            <person name="Barry K.W."/>
            <person name="Cichocki N."/>
            <person name="Veneault-Fourrey C."/>
            <person name="LaButti K."/>
            <person name="Lindquist E.A."/>
            <person name="Lipzen A."/>
            <person name="Lundell T."/>
            <person name="Morin E."/>
            <person name="Murat C."/>
            <person name="Riley R."/>
            <person name="Ohm R."/>
            <person name="Sun H."/>
            <person name="Tunlid A."/>
            <person name="Henrissat B."/>
            <person name="Grigoriev I.V."/>
            <person name="Hibbett D.S."/>
            <person name="Martin F."/>
        </authorList>
    </citation>
    <scope>NUCLEOTIDE SEQUENCE [LARGE SCALE GENOMIC DNA]</scope>
    <source>
        <strain evidence="4">ATCC 200175</strain>
    </source>
</reference>